<dbReference type="RefSeq" id="XP_017860554.1">
    <property type="nucleotide sequence ID" value="XM_018005065.1"/>
</dbReference>
<reference evidence="2" key="2">
    <citation type="journal article" date="2016" name="G3 (Bethesda)">
        <title>Genome Evolution in Three Species of Cactophilic Drosophila.</title>
        <authorList>
            <person name="Sanchez-Flores A."/>
            <person name="Penazola F."/>
            <person name="Carpinteyro-Ponce J."/>
            <person name="Nazario-Yepiz N."/>
            <person name="Abreu-Goodger C."/>
            <person name="Machado C.A."/>
            <person name="Markow T.A."/>
        </authorList>
    </citation>
    <scope>NUCLEOTIDE SEQUENCE [LARGE SCALE GENOMIC DNA]</scope>
</reference>
<accession>A0ABM1P018</accession>
<keyword evidence="2" id="KW-1185">Reference proteome</keyword>
<proteinExistence type="predicted"/>
<feature type="transmembrane region" description="Helical" evidence="1">
    <location>
        <begin position="58"/>
        <end position="78"/>
    </location>
</feature>
<keyword evidence="1" id="KW-0812">Transmembrane</keyword>
<feature type="transmembrane region" description="Helical" evidence="1">
    <location>
        <begin position="84"/>
        <end position="114"/>
    </location>
</feature>
<reference evidence="2" key="1">
    <citation type="journal article" date="1997" name="Nucleic Acids Res.">
        <title>tRNAscan-SE: a program for improved detection of transfer RNA genes in genomic sequence.</title>
        <authorList>
            <person name="Lowe T.M."/>
            <person name="Eddy S.R."/>
        </authorList>
    </citation>
    <scope>NUCLEOTIDE SEQUENCE [LARGE SCALE GENOMIC DNA]</scope>
</reference>
<protein>
    <submittedName>
        <fullName evidence="3">Uncharacterized protein LOC108612157</fullName>
    </submittedName>
</protein>
<evidence type="ECO:0000256" key="1">
    <source>
        <dbReference type="SAM" id="Phobius"/>
    </source>
</evidence>
<dbReference type="Proteomes" id="UP000694904">
    <property type="component" value="Chromosome 3"/>
</dbReference>
<gene>
    <name evidence="3" type="primary">LOC108612157</name>
</gene>
<organism evidence="2 3">
    <name type="scientific">Drosophila arizonae</name>
    <name type="common">Fruit fly</name>
    <dbReference type="NCBI Taxonomy" id="7263"/>
    <lineage>
        <taxon>Eukaryota</taxon>
        <taxon>Metazoa</taxon>
        <taxon>Ecdysozoa</taxon>
        <taxon>Arthropoda</taxon>
        <taxon>Hexapoda</taxon>
        <taxon>Insecta</taxon>
        <taxon>Pterygota</taxon>
        <taxon>Neoptera</taxon>
        <taxon>Endopterygota</taxon>
        <taxon>Diptera</taxon>
        <taxon>Brachycera</taxon>
        <taxon>Muscomorpha</taxon>
        <taxon>Ephydroidea</taxon>
        <taxon>Drosophilidae</taxon>
        <taxon>Drosophila</taxon>
    </lineage>
</organism>
<evidence type="ECO:0000313" key="2">
    <source>
        <dbReference type="Proteomes" id="UP000694904"/>
    </source>
</evidence>
<dbReference type="GeneID" id="108612157"/>
<reference evidence="3" key="3">
    <citation type="submission" date="2025-08" db="UniProtKB">
        <authorList>
            <consortium name="RefSeq"/>
        </authorList>
    </citation>
    <scope>IDENTIFICATION</scope>
    <source>
        <tissue evidence="3">Whole organism</tissue>
    </source>
</reference>
<sequence length="127" mass="14564">MAGRTANANACACLDHCSCPLQVKVQFLVFWTILHAVIGILALFLYPIHFQEEFKWALLIVLVVHLISGIMMFISLIYQERHMFIFGLISSCIMPVFYVYLVYLPIVQIVFTIAGCRFYKLGMHDSL</sequence>
<keyword evidence="1" id="KW-0472">Membrane</keyword>
<name>A0ABM1P018_DROAR</name>
<evidence type="ECO:0000313" key="3">
    <source>
        <dbReference type="RefSeq" id="XP_017860554.1"/>
    </source>
</evidence>
<feature type="transmembrane region" description="Helical" evidence="1">
    <location>
        <begin position="28"/>
        <end position="46"/>
    </location>
</feature>
<keyword evidence="1" id="KW-1133">Transmembrane helix</keyword>